<accession>A0A9Q8SA06</accession>
<evidence type="ECO:0000313" key="1">
    <source>
        <dbReference type="EMBL" id="UQC73654.1"/>
    </source>
</evidence>
<gene>
    <name evidence="1" type="ORF">CLUP02_00299</name>
</gene>
<sequence length="550" mass="59585">MRALRSVSVPDSDTLMNGGIISSAIQTRSGPSKAIWSDAWACYLTLIIAHHRYLLSLYQTQQSAPFRVRMGLSLEGERLWAGCGQKIPAFVPPYPVVCLVTLNISSGLHRVNGGSGHLQVVVFYLTESPACSFGDSSKLATEKMNDGQKDVRPRVVAPARNAPGLKILRPTRYSGATSRTYLSSVRDTSQMEAPTGGACARREGVFAATPSQGDGIAARAPFIWTDKATDCRKKTPTPTPLIGPCMNRAIDVGWSGGMEAQMEAVGPFLVPCAPARHSESLPLLSLVCRLAPAAEYTTLCGVPATLIAVTPSHLLKPAWWARFWRGMSNLQSPGSSICPGQSIANHHLTQTAKRSSLCSLRKAATRVVLVSLIGLYCITDTRFCSVLASNDTPVDRLENTIVTSCGFGNHLVHLQDTQGAKTYPLDSIVLPVSTEAIARHFQLATPLMALYGAKSCWLTLKLPTKIVSQMQSLVINIIHHETLLPLLVSSMYNIGGLKMERKKTGRPLWAYLSYPHRNLDAPSHTGNQHFASHSSPILHLTADLDVSHHA</sequence>
<dbReference type="Proteomes" id="UP000830671">
    <property type="component" value="Chromosome 1"/>
</dbReference>
<dbReference type="GeneID" id="73334361"/>
<dbReference type="AlphaFoldDB" id="A0A9Q8SA06"/>
<organism evidence="1 2">
    <name type="scientific">Colletotrichum lupini</name>
    <dbReference type="NCBI Taxonomy" id="145971"/>
    <lineage>
        <taxon>Eukaryota</taxon>
        <taxon>Fungi</taxon>
        <taxon>Dikarya</taxon>
        <taxon>Ascomycota</taxon>
        <taxon>Pezizomycotina</taxon>
        <taxon>Sordariomycetes</taxon>
        <taxon>Hypocreomycetidae</taxon>
        <taxon>Glomerellales</taxon>
        <taxon>Glomerellaceae</taxon>
        <taxon>Colletotrichum</taxon>
        <taxon>Colletotrichum acutatum species complex</taxon>
    </lineage>
</organism>
<protein>
    <submittedName>
        <fullName evidence="1">Uncharacterized protein</fullName>
    </submittedName>
</protein>
<evidence type="ECO:0000313" key="2">
    <source>
        <dbReference type="Proteomes" id="UP000830671"/>
    </source>
</evidence>
<name>A0A9Q8SA06_9PEZI</name>
<dbReference type="RefSeq" id="XP_049135308.1">
    <property type="nucleotide sequence ID" value="XM_049279351.1"/>
</dbReference>
<keyword evidence="2" id="KW-1185">Reference proteome</keyword>
<dbReference type="KEGG" id="clup:CLUP02_00299"/>
<reference evidence="1" key="1">
    <citation type="journal article" date="2021" name="Mol. Plant Microbe Interact.">
        <title>Complete Genome Sequence of the Plant-Pathogenic Fungus Colletotrichum lupini.</title>
        <authorList>
            <person name="Baroncelli R."/>
            <person name="Pensec F."/>
            <person name="Da Lio D."/>
            <person name="Boufleur T."/>
            <person name="Vicente I."/>
            <person name="Sarrocco S."/>
            <person name="Picot A."/>
            <person name="Baraldi E."/>
            <person name="Sukno S."/>
            <person name="Thon M."/>
            <person name="Le Floch G."/>
        </authorList>
    </citation>
    <scope>NUCLEOTIDE SEQUENCE</scope>
    <source>
        <strain evidence="1">IMI 504893</strain>
    </source>
</reference>
<proteinExistence type="predicted"/>
<dbReference type="EMBL" id="CP019471">
    <property type="protein sequence ID" value="UQC73654.1"/>
    <property type="molecule type" value="Genomic_DNA"/>
</dbReference>